<feature type="chain" id="PRO_5042451375" evidence="1">
    <location>
        <begin position="20"/>
        <end position="444"/>
    </location>
</feature>
<evidence type="ECO:0000256" key="1">
    <source>
        <dbReference type="SAM" id="SignalP"/>
    </source>
</evidence>
<sequence>MMLVRVVLFFPVAFSLVRATGEGQAGGVAAPAVNVEEVPHKTFRQQLDFVKNVGDVLAFREQENKEKLLKDFPLLGKPPFPGAWDDLKAVVKDVTELRALLVKGQVGAAGTDVGKTLVNVLDIFLGAVTDAANVADRAVKTVAGMDSAAPTTFNVTPEVALAFFGFLPELYETLKDLQKKVVEWAGLKSTFGEERLVTKTGDHRAKYHLGKAGFGDDALKVDTTLEELQAKLDTLVGKDKPFEKVLCALAGHALMRDPKDTPAKQGWVLLLSQAMGNEAMKAKVKKAVNDVTGKGEAFVDQLEKVGPQLRLAKEEVPQQYRFPGVYADLDVQHFWTVLNGVFGTLPGELTKAAAAAAAAHNGGEAGPGPNILMLVKPYAALQNLAAQLKEVEKDGEHAEVHAEAAAAAATAKDGKAKEGQGEDGAQFTGVFMAMFCVSVAVDVF</sequence>
<feature type="signal peptide" evidence="1">
    <location>
        <begin position="1"/>
        <end position="19"/>
    </location>
</feature>
<accession>C9EFB3</accession>
<proteinExistence type="evidence at transcript level"/>
<gene>
    <name evidence="2" type="primary">P45</name>
    <name evidence="3" type="ORF">BgAZ_105390</name>
</gene>
<dbReference type="EMBL" id="JAVEPI010000001">
    <property type="protein sequence ID" value="KAK1444633.1"/>
    <property type="molecule type" value="Genomic_DNA"/>
</dbReference>
<evidence type="ECO:0000313" key="2">
    <source>
        <dbReference type="EMBL" id="ACV83722.1"/>
    </source>
</evidence>
<dbReference type="AlphaFoldDB" id="C9EFB3"/>
<evidence type="ECO:0000313" key="3">
    <source>
        <dbReference type="EMBL" id="KAK1444633.1"/>
    </source>
</evidence>
<name>C9EFB3_BABGI</name>
<reference evidence="3" key="2">
    <citation type="submission" date="2023-08" db="EMBL/GenBank/DDBJ databases">
        <title>Draft sequence of the Babesia gibsoni genome.</title>
        <authorList>
            <person name="Yamagishi J.Y."/>
            <person name="Xuan X.X."/>
        </authorList>
    </citation>
    <scope>NUCLEOTIDE SEQUENCE</scope>
    <source>
        <strain evidence="3">Azabu</strain>
    </source>
</reference>
<dbReference type="EMBL" id="GQ494996">
    <property type="protein sequence ID" value="ACV83722.1"/>
    <property type="molecule type" value="mRNA"/>
</dbReference>
<dbReference type="Proteomes" id="UP001230268">
    <property type="component" value="Unassembled WGS sequence"/>
</dbReference>
<evidence type="ECO:0000313" key="4">
    <source>
        <dbReference type="Proteomes" id="UP001230268"/>
    </source>
</evidence>
<feature type="non-terminal residue" evidence="2">
    <location>
        <position position="444"/>
    </location>
</feature>
<protein>
    <submittedName>
        <fullName evidence="2">45-kDa protein</fullName>
    </submittedName>
</protein>
<keyword evidence="4" id="KW-1185">Reference proteome</keyword>
<reference evidence="2" key="1">
    <citation type="journal article" date="2009" name="J. Protozool. Res.">
        <title>Identification of an immunodominant Babesia gibsoni 47-kDa antigen.</title>
        <authorList>
            <person name="Goo Y.-K."/>
            <person name="Jia H."/>
            <person name="Aboge G.O."/>
            <person name="Terkawi M.A."/>
            <person name="Junya Y."/>
            <person name="Ikuo I."/>
            <person name="Nishikawa Y."/>
            <person name="Xuan X."/>
        </authorList>
    </citation>
    <scope>NUCLEOTIDE SEQUENCE</scope>
</reference>
<organism evidence="2">
    <name type="scientific">Babesia gibsoni</name>
    <dbReference type="NCBI Taxonomy" id="33632"/>
    <lineage>
        <taxon>Eukaryota</taxon>
        <taxon>Sar</taxon>
        <taxon>Alveolata</taxon>
        <taxon>Apicomplexa</taxon>
        <taxon>Aconoidasida</taxon>
        <taxon>Piroplasmida</taxon>
        <taxon>Babesiidae</taxon>
        <taxon>Babesia</taxon>
    </lineage>
</organism>
<keyword evidence="1" id="KW-0732">Signal</keyword>